<dbReference type="Proteomes" id="UP000245667">
    <property type="component" value="Unassembled WGS sequence"/>
</dbReference>
<dbReference type="Pfam" id="PF05193">
    <property type="entry name" value="Peptidase_M16_C"/>
    <property type="match status" value="1"/>
</dbReference>
<reference evidence="8 9" key="1">
    <citation type="submission" date="2018-05" db="EMBL/GenBank/DDBJ databases">
        <title>Genomic Encyclopedia of Archaeal and Bacterial Type Strains, Phase II (KMG-II): from individual species to whole genera.</title>
        <authorList>
            <person name="Goeker M."/>
        </authorList>
    </citation>
    <scope>NUCLEOTIDE SEQUENCE [LARGE SCALE GENOMIC DNA]</scope>
    <source>
        <strain evidence="8 9">DSM 23514</strain>
    </source>
</reference>
<evidence type="ECO:0000256" key="4">
    <source>
        <dbReference type="ARBA" id="ARBA00022833"/>
    </source>
</evidence>
<dbReference type="SUPFAM" id="SSF63411">
    <property type="entry name" value="LuxS/MPP-like metallohydrolase"/>
    <property type="match status" value="2"/>
</dbReference>
<evidence type="ECO:0000256" key="3">
    <source>
        <dbReference type="ARBA" id="ARBA00022801"/>
    </source>
</evidence>
<evidence type="ECO:0000259" key="6">
    <source>
        <dbReference type="Pfam" id="PF00675"/>
    </source>
</evidence>
<feature type="domain" description="Peptidase M16 C-terminal" evidence="7">
    <location>
        <begin position="200"/>
        <end position="377"/>
    </location>
</feature>
<sequence>MSNIITHNPMRIKTSLLGVLALFFLPTISAQEVSFEEYDLDNGLHVILHQDNNAPVVTTSVMYHVGAKDENPEKTGFAHFFEHLLFEGTKNIKRGEWFKIVSSNGGQNNANTTQDRTYYYEVFPSNNLELGLWLESERMMHPIINQIGVDTQSEVVQEERRMRYDNSPYGRWREQMFIHLFKKHPYRWQTIGSLEHLANASLDDFKAFNKTYYVPNNAVLVVAGDISLEKTKKMVQDYFGPIPKGKDIQRQTFVEDPITTPIKAEYRDPNIQIPAIFLGYRTPAQTNRDAYVLDMVSTYLSDGKSSKLYKKLVDEEKKALQVFAFNGSQEDYGAYVVGALPVGETSLEDLQKDIDEEIGKLQSELISEKDYQKLQNKFENMFVNSNSSISGIANSLARYYMLYDNTGLINNEIEIYRSITREEILEVSNKYLKPNQRVALEYLPLEATEN</sequence>
<keyword evidence="4" id="KW-0862">Zinc</keyword>
<keyword evidence="3" id="KW-0378">Hydrolase</keyword>
<comment type="caution">
    <text evidence="8">The sequence shown here is derived from an EMBL/GenBank/DDBJ whole genome shotgun (WGS) entry which is preliminary data.</text>
</comment>
<dbReference type="PANTHER" id="PTHR43690">
    <property type="entry name" value="NARDILYSIN"/>
    <property type="match status" value="1"/>
</dbReference>
<dbReference type="InterPro" id="IPR011765">
    <property type="entry name" value="Pept_M16_N"/>
</dbReference>
<feature type="domain" description="Peptidase M16 N-terminal" evidence="6">
    <location>
        <begin position="46"/>
        <end position="162"/>
    </location>
</feature>
<evidence type="ECO:0000256" key="1">
    <source>
        <dbReference type="ARBA" id="ARBA00007261"/>
    </source>
</evidence>
<comment type="similarity">
    <text evidence="1">Belongs to the peptidase M16 family.</text>
</comment>
<dbReference type="InterPro" id="IPR007863">
    <property type="entry name" value="Peptidase_M16_C"/>
</dbReference>
<evidence type="ECO:0000256" key="2">
    <source>
        <dbReference type="ARBA" id="ARBA00022670"/>
    </source>
</evidence>
<keyword evidence="5" id="KW-0482">Metalloprotease</keyword>
<dbReference type="Pfam" id="PF00675">
    <property type="entry name" value="Peptidase_M16"/>
    <property type="match status" value="1"/>
</dbReference>
<evidence type="ECO:0000313" key="9">
    <source>
        <dbReference type="Proteomes" id="UP000245667"/>
    </source>
</evidence>
<protein>
    <submittedName>
        <fullName evidence="8">Putative Zn-dependent peptidase</fullName>
    </submittedName>
</protein>
<evidence type="ECO:0000259" key="7">
    <source>
        <dbReference type="Pfam" id="PF05193"/>
    </source>
</evidence>
<dbReference type="GO" id="GO:0006508">
    <property type="term" value="P:proteolysis"/>
    <property type="evidence" value="ECO:0007669"/>
    <property type="project" value="UniProtKB-KW"/>
</dbReference>
<gene>
    <name evidence="8" type="ORF">LX92_00546</name>
</gene>
<keyword evidence="2" id="KW-0645">Protease</keyword>
<dbReference type="EMBL" id="QGGQ01000001">
    <property type="protein sequence ID" value="PWK25803.1"/>
    <property type="molecule type" value="Genomic_DNA"/>
</dbReference>
<evidence type="ECO:0000256" key="5">
    <source>
        <dbReference type="ARBA" id="ARBA00023049"/>
    </source>
</evidence>
<organism evidence="8 9">
    <name type="scientific">Maribacter polysiphoniae</name>
    <dbReference type="NCBI Taxonomy" id="429344"/>
    <lineage>
        <taxon>Bacteria</taxon>
        <taxon>Pseudomonadati</taxon>
        <taxon>Bacteroidota</taxon>
        <taxon>Flavobacteriia</taxon>
        <taxon>Flavobacteriales</taxon>
        <taxon>Flavobacteriaceae</taxon>
        <taxon>Maribacter</taxon>
    </lineage>
</organism>
<accession>A0A316EAL5</accession>
<evidence type="ECO:0000313" key="8">
    <source>
        <dbReference type="EMBL" id="PWK25803.1"/>
    </source>
</evidence>
<dbReference type="AlphaFoldDB" id="A0A316EAL5"/>
<dbReference type="InterPro" id="IPR011249">
    <property type="entry name" value="Metalloenz_LuxS/M16"/>
</dbReference>
<dbReference type="Gene3D" id="3.30.830.10">
    <property type="entry name" value="Metalloenzyme, LuxS/M16 peptidase-like"/>
    <property type="match status" value="2"/>
</dbReference>
<dbReference type="PANTHER" id="PTHR43690:SF35">
    <property type="entry name" value="NON-CATALYTIC MEMBER OF PEPTIDASE SUBFAMILY M16B-RELATED"/>
    <property type="match status" value="1"/>
</dbReference>
<dbReference type="InterPro" id="IPR050626">
    <property type="entry name" value="Peptidase_M16"/>
</dbReference>
<dbReference type="GO" id="GO:0046872">
    <property type="term" value="F:metal ion binding"/>
    <property type="evidence" value="ECO:0007669"/>
    <property type="project" value="InterPro"/>
</dbReference>
<dbReference type="GO" id="GO:0008237">
    <property type="term" value="F:metallopeptidase activity"/>
    <property type="evidence" value="ECO:0007669"/>
    <property type="project" value="UniProtKB-KW"/>
</dbReference>
<name>A0A316EAL5_9FLAO</name>
<proteinExistence type="inferred from homology"/>